<comment type="caution">
    <text evidence="2">The sequence shown here is derived from an EMBL/GenBank/DDBJ whole genome shotgun (WGS) entry which is preliminary data.</text>
</comment>
<dbReference type="EMBL" id="JADNRY010000007">
    <property type="protein sequence ID" value="KAF9076317.1"/>
    <property type="molecule type" value="Genomic_DNA"/>
</dbReference>
<keyword evidence="1" id="KW-0812">Transmembrane</keyword>
<accession>A0A9P5Q8Q6</accession>
<protein>
    <submittedName>
        <fullName evidence="2">Uncharacterized protein</fullName>
    </submittedName>
</protein>
<organism evidence="2 3">
    <name type="scientific">Rhodocollybia butyracea</name>
    <dbReference type="NCBI Taxonomy" id="206335"/>
    <lineage>
        <taxon>Eukaryota</taxon>
        <taxon>Fungi</taxon>
        <taxon>Dikarya</taxon>
        <taxon>Basidiomycota</taxon>
        <taxon>Agaricomycotina</taxon>
        <taxon>Agaricomycetes</taxon>
        <taxon>Agaricomycetidae</taxon>
        <taxon>Agaricales</taxon>
        <taxon>Marasmiineae</taxon>
        <taxon>Omphalotaceae</taxon>
        <taxon>Rhodocollybia</taxon>
    </lineage>
</organism>
<feature type="transmembrane region" description="Helical" evidence="1">
    <location>
        <begin position="20"/>
        <end position="47"/>
    </location>
</feature>
<dbReference type="Proteomes" id="UP000772434">
    <property type="component" value="Unassembled WGS sequence"/>
</dbReference>
<proteinExistence type="predicted"/>
<keyword evidence="3" id="KW-1185">Reference proteome</keyword>
<keyword evidence="1" id="KW-1133">Transmembrane helix</keyword>
<gene>
    <name evidence="2" type="ORF">BDP27DRAFT_1314243</name>
</gene>
<sequence>MPDSVLPFDEMFNTLPIDYGPILGLVKFGFDFIWPLSGVVISMGSAFETNNPILHPTTMFCRLFAVFFVFTWFGASIGASIPSATSVEISKRQAPGEGEF</sequence>
<evidence type="ECO:0000313" key="3">
    <source>
        <dbReference type="Proteomes" id="UP000772434"/>
    </source>
</evidence>
<evidence type="ECO:0000256" key="1">
    <source>
        <dbReference type="SAM" id="Phobius"/>
    </source>
</evidence>
<keyword evidence="1" id="KW-0472">Membrane</keyword>
<feature type="transmembrane region" description="Helical" evidence="1">
    <location>
        <begin position="59"/>
        <end position="81"/>
    </location>
</feature>
<reference evidence="2" key="1">
    <citation type="submission" date="2020-11" db="EMBL/GenBank/DDBJ databases">
        <authorList>
            <consortium name="DOE Joint Genome Institute"/>
            <person name="Ahrendt S."/>
            <person name="Riley R."/>
            <person name="Andreopoulos W."/>
            <person name="Labutti K."/>
            <person name="Pangilinan J."/>
            <person name="Ruiz-Duenas F.J."/>
            <person name="Barrasa J.M."/>
            <person name="Sanchez-Garcia M."/>
            <person name="Camarero S."/>
            <person name="Miyauchi S."/>
            <person name="Serrano A."/>
            <person name="Linde D."/>
            <person name="Babiker R."/>
            <person name="Drula E."/>
            <person name="Ayuso-Fernandez I."/>
            <person name="Pacheco R."/>
            <person name="Padilla G."/>
            <person name="Ferreira P."/>
            <person name="Barriuso J."/>
            <person name="Kellner H."/>
            <person name="Castanera R."/>
            <person name="Alfaro M."/>
            <person name="Ramirez L."/>
            <person name="Pisabarro A.G."/>
            <person name="Kuo A."/>
            <person name="Tritt A."/>
            <person name="Lipzen A."/>
            <person name="He G."/>
            <person name="Yan M."/>
            <person name="Ng V."/>
            <person name="Cullen D."/>
            <person name="Martin F."/>
            <person name="Rosso M.-N."/>
            <person name="Henrissat B."/>
            <person name="Hibbett D."/>
            <person name="Martinez A.T."/>
            <person name="Grigoriev I.V."/>
        </authorList>
    </citation>
    <scope>NUCLEOTIDE SEQUENCE</scope>
    <source>
        <strain evidence="2">AH 40177</strain>
    </source>
</reference>
<evidence type="ECO:0000313" key="2">
    <source>
        <dbReference type="EMBL" id="KAF9076317.1"/>
    </source>
</evidence>
<name>A0A9P5Q8Q6_9AGAR</name>
<dbReference type="AlphaFoldDB" id="A0A9P5Q8Q6"/>